<name>A0ABP6LZ70_9MICC</name>
<keyword evidence="4" id="KW-1185">Reference proteome</keyword>
<dbReference type="Pfam" id="PF08327">
    <property type="entry name" value="AHSA1"/>
    <property type="match status" value="1"/>
</dbReference>
<protein>
    <submittedName>
        <fullName evidence="3">SRPBCC family protein</fullName>
    </submittedName>
</protein>
<dbReference type="EMBL" id="BAAAVT010000007">
    <property type="protein sequence ID" value="GAA3061624.1"/>
    <property type="molecule type" value="Genomic_DNA"/>
</dbReference>
<evidence type="ECO:0000313" key="4">
    <source>
        <dbReference type="Proteomes" id="UP001500236"/>
    </source>
</evidence>
<evidence type="ECO:0000256" key="1">
    <source>
        <dbReference type="ARBA" id="ARBA00006817"/>
    </source>
</evidence>
<organism evidence="3 4">
    <name type="scientific">Nesterenkonia aethiopica</name>
    <dbReference type="NCBI Taxonomy" id="269144"/>
    <lineage>
        <taxon>Bacteria</taxon>
        <taxon>Bacillati</taxon>
        <taxon>Actinomycetota</taxon>
        <taxon>Actinomycetes</taxon>
        <taxon>Micrococcales</taxon>
        <taxon>Micrococcaceae</taxon>
        <taxon>Nesterenkonia</taxon>
    </lineage>
</organism>
<evidence type="ECO:0000313" key="3">
    <source>
        <dbReference type="EMBL" id="GAA3061624.1"/>
    </source>
</evidence>
<feature type="domain" description="Activator of Hsp90 ATPase homologue 1/2-like C-terminal" evidence="2">
    <location>
        <begin position="22"/>
        <end position="137"/>
    </location>
</feature>
<reference evidence="4" key="1">
    <citation type="journal article" date="2019" name="Int. J. Syst. Evol. Microbiol.">
        <title>The Global Catalogue of Microorganisms (GCM) 10K type strain sequencing project: providing services to taxonomists for standard genome sequencing and annotation.</title>
        <authorList>
            <consortium name="The Broad Institute Genomics Platform"/>
            <consortium name="The Broad Institute Genome Sequencing Center for Infectious Disease"/>
            <person name="Wu L."/>
            <person name="Ma J."/>
        </authorList>
    </citation>
    <scope>NUCLEOTIDE SEQUENCE [LARGE SCALE GENOMIC DNA]</scope>
    <source>
        <strain evidence="4">JCM 14309</strain>
    </source>
</reference>
<dbReference type="RefSeq" id="WP_344684356.1">
    <property type="nucleotide sequence ID" value="NZ_BAAAVT010000007.1"/>
</dbReference>
<evidence type="ECO:0000259" key="2">
    <source>
        <dbReference type="Pfam" id="PF08327"/>
    </source>
</evidence>
<proteinExistence type="inferred from homology"/>
<accession>A0ABP6LZ70</accession>
<sequence>MRRRRAHGASEEALHRDRLIEAPAARIFAVLTDPDQHQYTEPSDWVREAISSEPVTRVGQIFGMAMHHVNAGGDYVMHNRVVLFGQDRAIASEPGQYGAAGQPDVGGWIWRYDLAPHGAGTEVRLTYDWSATPAHVRAEIGGMPPFGADFLETSLATLDVHVTSRTR</sequence>
<gene>
    <name evidence="3" type="ORF">GCM10010529_13920</name>
</gene>
<dbReference type="InterPro" id="IPR023393">
    <property type="entry name" value="START-like_dom_sf"/>
</dbReference>
<dbReference type="Gene3D" id="3.30.530.20">
    <property type="match status" value="1"/>
</dbReference>
<comment type="similarity">
    <text evidence="1">Belongs to the AHA1 family.</text>
</comment>
<dbReference type="Proteomes" id="UP001500236">
    <property type="component" value="Unassembled WGS sequence"/>
</dbReference>
<dbReference type="InterPro" id="IPR013538">
    <property type="entry name" value="ASHA1/2-like_C"/>
</dbReference>
<dbReference type="SUPFAM" id="SSF55961">
    <property type="entry name" value="Bet v1-like"/>
    <property type="match status" value="1"/>
</dbReference>
<comment type="caution">
    <text evidence="3">The sequence shown here is derived from an EMBL/GenBank/DDBJ whole genome shotgun (WGS) entry which is preliminary data.</text>
</comment>